<comment type="caution">
    <text evidence="1">The sequence shown here is derived from an EMBL/GenBank/DDBJ whole genome shotgun (WGS) entry which is preliminary data.</text>
</comment>
<evidence type="ECO:0000313" key="2">
    <source>
        <dbReference type="Proteomes" id="UP001501866"/>
    </source>
</evidence>
<reference evidence="2" key="1">
    <citation type="journal article" date="2019" name="Int. J. Syst. Evol. Microbiol.">
        <title>The Global Catalogue of Microorganisms (GCM) 10K type strain sequencing project: providing services to taxonomists for standard genome sequencing and annotation.</title>
        <authorList>
            <consortium name="The Broad Institute Genomics Platform"/>
            <consortium name="The Broad Institute Genome Sequencing Center for Infectious Disease"/>
            <person name="Wu L."/>
            <person name="Ma J."/>
        </authorList>
    </citation>
    <scope>NUCLEOTIDE SEQUENCE [LARGE SCALE GENOMIC DNA]</scope>
    <source>
        <strain evidence="2">JCM 9095</strain>
    </source>
</reference>
<proteinExistence type="predicted"/>
<sequence>MCFGDEECQGSFLASGGCVMACPQQIESGCRSMCTTGTTHAGGEGSREAVEHLDGLTGAVPEEAAEPVWTAIGRRIARDGD</sequence>
<gene>
    <name evidence="1" type="ORF">GCM10010451_38760</name>
</gene>
<organism evidence="1 2">
    <name type="scientific">Streptomyces virens</name>
    <dbReference type="NCBI Taxonomy" id="285572"/>
    <lineage>
        <taxon>Bacteria</taxon>
        <taxon>Bacillati</taxon>
        <taxon>Actinomycetota</taxon>
        <taxon>Actinomycetes</taxon>
        <taxon>Kitasatosporales</taxon>
        <taxon>Streptomycetaceae</taxon>
        <taxon>Streptomyces</taxon>
    </lineage>
</organism>
<protein>
    <recommendedName>
        <fullName evidence="3">4Fe-4S ferredoxin-type domain-containing protein</fullName>
    </recommendedName>
</protein>
<accession>A0ABP6PQJ1</accession>
<dbReference type="Proteomes" id="UP001501866">
    <property type="component" value="Unassembled WGS sequence"/>
</dbReference>
<name>A0ABP6PQJ1_9ACTN</name>
<dbReference type="EMBL" id="BAAAUH010000028">
    <property type="protein sequence ID" value="GAA3185730.1"/>
    <property type="molecule type" value="Genomic_DNA"/>
</dbReference>
<evidence type="ECO:0000313" key="1">
    <source>
        <dbReference type="EMBL" id="GAA3185730.1"/>
    </source>
</evidence>
<keyword evidence="2" id="KW-1185">Reference proteome</keyword>
<evidence type="ECO:0008006" key="3">
    <source>
        <dbReference type="Google" id="ProtNLM"/>
    </source>
</evidence>